<feature type="transmembrane region" description="Helical" evidence="1">
    <location>
        <begin position="82"/>
        <end position="99"/>
    </location>
</feature>
<reference evidence="3" key="2">
    <citation type="submission" date="2019-06" db="EMBL/GenBank/DDBJ databases">
        <title>Co-occurence of chitin degradation, pigmentation and bioactivity in marine Pseudoalteromonas.</title>
        <authorList>
            <person name="Sonnenschein E.C."/>
            <person name="Bech P.K."/>
        </authorList>
    </citation>
    <scope>NUCLEOTIDE SEQUENCE [LARGE SCALE GENOMIC DNA]</scope>
    <source>
        <strain evidence="3">S2599</strain>
    </source>
</reference>
<dbReference type="EMBL" id="PNCJ01000019">
    <property type="protein sequence ID" value="TMP35989.1"/>
    <property type="molecule type" value="Genomic_DNA"/>
</dbReference>
<sequence>MKSVAPIQPHWLSKSLAGVVAGGLLSFAFVGLIVWFGPDGLNGTLTNSELLWKTQFNMWIIAPVWLVILSLTFLFKTGKQAWGYLLLASAVCFAMQVVFRSML</sequence>
<accession>A0A5S3WYZ3</accession>
<protein>
    <submittedName>
        <fullName evidence="2">Uncharacterized protein</fullName>
    </submittedName>
</protein>
<gene>
    <name evidence="2" type="ORF">CWB98_14660</name>
</gene>
<reference evidence="2 3" key="1">
    <citation type="submission" date="2018-01" db="EMBL/GenBank/DDBJ databases">
        <authorList>
            <person name="Paulsen S."/>
            <person name="Gram L.K."/>
        </authorList>
    </citation>
    <scope>NUCLEOTIDE SEQUENCE [LARGE SCALE GENOMIC DNA]</scope>
    <source>
        <strain evidence="2 3">S2599</strain>
    </source>
</reference>
<name>A0A5S3WYZ3_9GAMM</name>
<feature type="transmembrane region" description="Helical" evidence="1">
    <location>
        <begin position="12"/>
        <end position="36"/>
    </location>
</feature>
<dbReference type="OrthoDB" id="8911335at2"/>
<evidence type="ECO:0000313" key="2">
    <source>
        <dbReference type="EMBL" id="TMP35989.1"/>
    </source>
</evidence>
<dbReference type="Proteomes" id="UP000306719">
    <property type="component" value="Unassembled WGS sequence"/>
</dbReference>
<dbReference type="RefSeq" id="WP_138545511.1">
    <property type="nucleotide sequence ID" value="NZ_PNCJ01000019.1"/>
</dbReference>
<feature type="transmembrane region" description="Helical" evidence="1">
    <location>
        <begin position="56"/>
        <end position="75"/>
    </location>
</feature>
<keyword evidence="1" id="KW-1133">Transmembrane helix</keyword>
<comment type="caution">
    <text evidence="2">The sequence shown here is derived from an EMBL/GenBank/DDBJ whole genome shotgun (WGS) entry which is preliminary data.</text>
</comment>
<keyword evidence="1" id="KW-0812">Transmembrane</keyword>
<evidence type="ECO:0000256" key="1">
    <source>
        <dbReference type="SAM" id="Phobius"/>
    </source>
</evidence>
<evidence type="ECO:0000313" key="3">
    <source>
        <dbReference type="Proteomes" id="UP000306719"/>
    </source>
</evidence>
<proteinExistence type="predicted"/>
<keyword evidence="1" id="KW-0472">Membrane</keyword>
<organism evidence="2 3">
    <name type="scientific">Pseudoalteromonas rubra</name>
    <dbReference type="NCBI Taxonomy" id="43658"/>
    <lineage>
        <taxon>Bacteria</taxon>
        <taxon>Pseudomonadati</taxon>
        <taxon>Pseudomonadota</taxon>
        <taxon>Gammaproteobacteria</taxon>
        <taxon>Alteromonadales</taxon>
        <taxon>Pseudoalteromonadaceae</taxon>
        <taxon>Pseudoalteromonas</taxon>
    </lineage>
</organism>
<dbReference type="AlphaFoldDB" id="A0A5S3WYZ3"/>